<gene>
    <name evidence="1" type="ORF">Ddye_014737</name>
</gene>
<proteinExistence type="predicted"/>
<dbReference type="Proteomes" id="UP001280121">
    <property type="component" value="Unassembled WGS sequence"/>
</dbReference>
<accession>A0AAE0CKW6</accession>
<evidence type="ECO:0000313" key="1">
    <source>
        <dbReference type="EMBL" id="KAK2654881.1"/>
    </source>
</evidence>
<keyword evidence="2" id="KW-1185">Reference proteome</keyword>
<dbReference type="EMBL" id="JANJYI010000004">
    <property type="protein sequence ID" value="KAK2654881.1"/>
    <property type="molecule type" value="Genomic_DNA"/>
</dbReference>
<name>A0AAE0CKW6_9ROSI</name>
<reference evidence="1" key="1">
    <citation type="journal article" date="2023" name="Plant J.">
        <title>Genome sequences and population genomics provide insights into the demographic history, inbreeding, and mutation load of two 'living fossil' tree species of Dipteronia.</title>
        <authorList>
            <person name="Feng Y."/>
            <person name="Comes H.P."/>
            <person name="Chen J."/>
            <person name="Zhu S."/>
            <person name="Lu R."/>
            <person name="Zhang X."/>
            <person name="Li P."/>
            <person name="Qiu J."/>
            <person name="Olsen K.M."/>
            <person name="Qiu Y."/>
        </authorList>
    </citation>
    <scope>NUCLEOTIDE SEQUENCE</scope>
    <source>
        <strain evidence="1">KIB01</strain>
    </source>
</reference>
<sequence>MKTRSGSLGFNSKAIEVVLVDKSVEEKEAIKVSEGVQLNVNLKGSAHHQQFSEVKKTSWNLKEELAKVIKAGVDLGCDFKGRENDIIGRLLGESKLDPLVSWRGFCRLKTISMYAFYSLASA</sequence>
<organism evidence="1 2">
    <name type="scientific">Dipteronia dyeriana</name>
    <dbReference type="NCBI Taxonomy" id="168575"/>
    <lineage>
        <taxon>Eukaryota</taxon>
        <taxon>Viridiplantae</taxon>
        <taxon>Streptophyta</taxon>
        <taxon>Embryophyta</taxon>
        <taxon>Tracheophyta</taxon>
        <taxon>Spermatophyta</taxon>
        <taxon>Magnoliopsida</taxon>
        <taxon>eudicotyledons</taxon>
        <taxon>Gunneridae</taxon>
        <taxon>Pentapetalae</taxon>
        <taxon>rosids</taxon>
        <taxon>malvids</taxon>
        <taxon>Sapindales</taxon>
        <taxon>Sapindaceae</taxon>
        <taxon>Hippocastanoideae</taxon>
        <taxon>Acereae</taxon>
        <taxon>Dipteronia</taxon>
    </lineage>
</organism>
<comment type="caution">
    <text evidence="1">The sequence shown here is derived from an EMBL/GenBank/DDBJ whole genome shotgun (WGS) entry which is preliminary data.</text>
</comment>
<dbReference type="AlphaFoldDB" id="A0AAE0CKW6"/>
<evidence type="ECO:0000313" key="2">
    <source>
        <dbReference type="Proteomes" id="UP001280121"/>
    </source>
</evidence>
<protein>
    <submittedName>
        <fullName evidence="1">Uncharacterized protein</fullName>
    </submittedName>
</protein>